<reference evidence="4" key="1">
    <citation type="journal article" date="2019" name="Int. J. Syst. Evol. Microbiol.">
        <title>The Global Catalogue of Microorganisms (GCM) 10K type strain sequencing project: providing services to taxonomists for standard genome sequencing and annotation.</title>
        <authorList>
            <consortium name="The Broad Institute Genomics Platform"/>
            <consortium name="The Broad Institute Genome Sequencing Center for Infectious Disease"/>
            <person name="Wu L."/>
            <person name="Ma J."/>
        </authorList>
    </citation>
    <scope>NUCLEOTIDE SEQUENCE [LARGE SCALE GENOMIC DNA]</scope>
    <source>
        <strain evidence="4">CGMCC 1.15297</strain>
    </source>
</reference>
<dbReference type="InterPro" id="IPR029052">
    <property type="entry name" value="Metallo-depent_PP-like"/>
</dbReference>
<dbReference type="RefSeq" id="WP_188641199.1">
    <property type="nucleotide sequence ID" value="NZ_BMID01000001.1"/>
</dbReference>
<dbReference type="Gene3D" id="3.60.21.70">
    <property type="entry name" value="PhoD-like phosphatase"/>
    <property type="match status" value="1"/>
</dbReference>
<feature type="signal peptide" evidence="1">
    <location>
        <begin position="1"/>
        <end position="19"/>
    </location>
</feature>
<keyword evidence="1" id="KW-0732">Signal</keyword>
<sequence length="368" mass="40971">MRNLMIARSIIAAAALSGAAACVSGLQEIDWANEPLTVAVDDAELGEDTVITRFAFGSCNKETASQDIWSTIAGTDPQLFMMIGDNVYGDSDWPGDAQLSTFRQSYRTQAADPGFNALRRQVPWLVTWDDHDYGPNDSGGDFEYKRLSEQLFETFWGSPADVRSRPGIYHSVTVGPAGKRVQFIMLDTRYFRDDLLAGEFVENLGKYEPNTDPGASMLGAAQWQWLQDELAEPADLRVVVSSIQVLTEAHRWESWSRLPLERAKLLRMLGARNGGGIVLLSGDRHQGAIYKDTPAELGEEVWEFTSSSLNLAFVSPDASTREPDPRRVTPMVSEENFGVVDIDWAKRQVTFDLLSDKGVTFEKRTARF</sequence>
<dbReference type="InterPro" id="IPR038607">
    <property type="entry name" value="PhoD-like_sf"/>
</dbReference>
<dbReference type="SUPFAM" id="SSF56300">
    <property type="entry name" value="Metallo-dependent phosphatases"/>
    <property type="match status" value="1"/>
</dbReference>
<dbReference type="PANTHER" id="PTHR33987">
    <property type="entry name" value="CALCINEURIN-LIKE METALLO-PHOSPHOESTERASE SUPERFAMILY PROTEIN"/>
    <property type="match status" value="1"/>
</dbReference>
<name>A0ABQ1F4Y2_9SPHN</name>
<proteinExistence type="predicted"/>
<keyword evidence="4" id="KW-1185">Reference proteome</keyword>
<dbReference type="Pfam" id="PF09423">
    <property type="entry name" value="PhoD"/>
    <property type="match status" value="1"/>
</dbReference>
<accession>A0ABQ1F4Y2</accession>
<gene>
    <name evidence="3" type="ORF">GCM10010923_04970</name>
</gene>
<evidence type="ECO:0000313" key="4">
    <source>
        <dbReference type="Proteomes" id="UP000603317"/>
    </source>
</evidence>
<comment type="caution">
    <text evidence="3">The sequence shown here is derived from an EMBL/GenBank/DDBJ whole genome shotgun (WGS) entry which is preliminary data.</text>
</comment>
<protein>
    <recommendedName>
        <fullName evidence="2">PhoD-like phosphatase metallophosphatase domain-containing protein</fullName>
    </recommendedName>
</protein>
<evidence type="ECO:0000259" key="2">
    <source>
        <dbReference type="Pfam" id="PF09423"/>
    </source>
</evidence>
<dbReference type="CDD" id="cd07389">
    <property type="entry name" value="MPP_PhoD"/>
    <property type="match status" value="1"/>
</dbReference>
<evidence type="ECO:0000313" key="3">
    <source>
        <dbReference type="EMBL" id="GFZ99595.1"/>
    </source>
</evidence>
<dbReference type="Proteomes" id="UP000603317">
    <property type="component" value="Unassembled WGS sequence"/>
</dbReference>
<feature type="domain" description="PhoD-like phosphatase metallophosphatase" evidence="2">
    <location>
        <begin position="54"/>
        <end position="352"/>
    </location>
</feature>
<dbReference type="EMBL" id="BMID01000001">
    <property type="protein sequence ID" value="GFZ99595.1"/>
    <property type="molecule type" value="Genomic_DNA"/>
</dbReference>
<dbReference type="PROSITE" id="PS51257">
    <property type="entry name" value="PROKAR_LIPOPROTEIN"/>
    <property type="match status" value="1"/>
</dbReference>
<dbReference type="PANTHER" id="PTHR33987:SF1">
    <property type="entry name" value="CALCINEURIN-LIKE METALLO-PHOSPHOESTERASE SUPERFAMILY PROTEIN"/>
    <property type="match status" value="1"/>
</dbReference>
<dbReference type="InterPro" id="IPR018946">
    <property type="entry name" value="PhoD-like_MPP"/>
</dbReference>
<organism evidence="3 4">
    <name type="scientific">Blastomonas marina</name>
    <dbReference type="NCBI Taxonomy" id="1867408"/>
    <lineage>
        <taxon>Bacteria</taxon>
        <taxon>Pseudomonadati</taxon>
        <taxon>Pseudomonadota</taxon>
        <taxon>Alphaproteobacteria</taxon>
        <taxon>Sphingomonadales</taxon>
        <taxon>Sphingomonadaceae</taxon>
        <taxon>Blastomonas</taxon>
    </lineage>
</organism>
<evidence type="ECO:0000256" key="1">
    <source>
        <dbReference type="SAM" id="SignalP"/>
    </source>
</evidence>
<feature type="chain" id="PRO_5045708940" description="PhoD-like phosphatase metallophosphatase domain-containing protein" evidence="1">
    <location>
        <begin position="20"/>
        <end position="368"/>
    </location>
</feature>